<name>A0A6J7LJP0_9ZZZZ</name>
<feature type="region of interest" description="Disordered" evidence="1">
    <location>
        <begin position="1"/>
        <end position="42"/>
    </location>
</feature>
<keyword evidence="2" id="KW-0472">Membrane</keyword>
<dbReference type="AlphaFoldDB" id="A0A6J7LJP0"/>
<protein>
    <submittedName>
        <fullName evidence="4">Unannotated protein</fullName>
    </submittedName>
</protein>
<keyword evidence="2" id="KW-0812">Transmembrane</keyword>
<evidence type="ECO:0000313" key="3">
    <source>
        <dbReference type="EMBL" id="CAB4536966.1"/>
    </source>
</evidence>
<keyword evidence="2" id="KW-1133">Transmembrane helix</keyword>
<reference evidence="4" key="1">
    <citation type="submission" date="2020-05" db="EMBL/GenBank/DDBJ databases">
        <authorList>
            <person name="Chiriac C."/>
            <person name="Salcher M."/>
            <person name="Ghai R."/>
            <person name="Kavagutti S V."/>
        </authorList>
    </citation>
    <scope>NUCLEOTIDE SEQUENCE</scope>
</reference>
<evidence type="ECO:0000256" key="2">
    <source>
        <dbReference type="SAM" id="Phobius"/>
    </source>
</evidence>
<evidence type="ECO:0000313" key="4">
    <source>
        <dbReference type="EMBL" id="CAB4966079.1"/>
    </source>
</evidence>
<dbReference type="EMBL" id="CAFBQJ010000002">
    <property type="protein sequence ID" value="CAB5043853.1"/>
    <property type="molecule type" value="Genomic_DNA"/>
</dbReference>
<proteinExistence type="predicted"/>
<evidence type="ECO:0000313" key="5">
    <source>
        <dbReference type="EMBL" id="CAB5043853.1"/>
    </source>
</evidence>
<dbReference type="EMBL" id="CAEZSL010000031">
    <property type="protein sequence ID" value="CAB4536966.1"/>
    <property type="molecule type" value="Genomic_DNA"/>
</dbReference>
<feature type="transmembrane region" description="Helical" evidence="2">
    <location>
        <begin position="58"/>
        <end position="79"/>
    </location>
</feature>
<sequence>MARALSVPQKRSPAVKPARRVSPKKVTTRTAKQRQDAKTPRLRRVTSLPGVTTKTRRIVVVGTLVAGLVIAFMLVVVIFQTRIAERQLGIDKVESQISIERQRYDALRLERSSLRNPERLVAEATAMGMVPGQGTDFTAVDPMTMALVLVSTGGVDPKILALSHDPFENYGAVKATVGDRP</sequence>
<gene>
    <name evidence="3" type="ORF">UFOPK1421_00419</name>
    <name evidence="4" type="ORF">UFOPK3889_00018</name>
    <name evidence="5" type="ORF">UFOPK4275_00027</name>
</gene>
<feature type="compositionally biased region" description="Basic residues" evidence="1">
    <location>
        <begin position="17"/>
        <end position="27"/>
    </location>
</feature>
<evidence type="ECO:0000256" key="1">
    <source>
        <dbReference type="SAM" id="MobiDB-lite"/>
    </source>
</evidence>
<dbReference type="EMBL" id="CAFBNZ010000001">
    <property type="protein sequence ID" value="CAB4966079.1"/>
    <property type="molecule type" value="Genomic_DNA"/>
</dbReference>
<accession>A0A6J7LJP0</accession>
<organism evidence="4">
    <name type="scientific">freshwater metagenome</name>
    <dbReference type="NCBI Taxonomy" id="449393"/>
    <lineage>
        <taxon>unclassified sequences</taxon>
        <taxon>metagenomes</taxon>
        <taxon>ecological metagenomes</taxon>
    </lineage>
</organism>